<dbReference type="PATRIC" id="fig|1194972.3.peg.5253"/>
<feature type="transmembrane region" description="Helical" evidence="8">
    <location>
        <begin position="454"/>
        <end position="471"/>
    </location>
</feature>
<gene>
    <name evidence="9" type="ORF">MVAC_26397</name>
</gene>
<evidence type="ECO:0000256" key="4">
    <source>
        <dbReference type="ARBA" id="ARBA00022692"/>
    </source>
</evidence>
<dbReference type="Gene3D" id="1.10.4160.10">
    <property type="entry name" value="Hydantoin permease"/>
    <property type="match status" value="1"/>
</dbReference>
<dbReference type="GO" id="GO:0005886">
    <property type="term" value="C:plasma membrane"/>
    <property type="evidence" value="ECO:0007669"/>
    <property type="project" value="TreeGrafter"/>
</dbReference>
<dbReference type="Proteomes" id="UP000006072">
    <property type="component" value="Unassembled WGS sequence"/>
</dbReference>
<feature type="transmembrane region" description="Helical" evidence="8">
    <location>
        <begin position="375"/>
        <end position="396"/>
    </location>
</feature>
<accession>K0UCX5</accession>
<reference evidence="9 10" key="1">
    <citation type="journal article" date="2012" name="J. Bacteriol.">
        <title>Complete Genome Sequence of Mycobacterium vaccae Type Strain ATCC 25954.</title>
        <authorList>
            <person name="Ho Y.S."/>
            <person name="Adroub S.A."/>
            <person name="Abadi M."/>
            <person name="Al Alwan B."/>
            <person name="Alkhateeb R."/>
            <person name="Gao G."/>
            <person name="Ragab A."/>
            <person name="Ali S."/>
            <person name="van Soolingen D."/>
            <person name="Bitter W."/>
            <person name="Pain A."/>
            <person name="Abdallah A.M."/>
        </authorList>
    </citation>
    <scope>NUCLEOTIDE SEQUENCE [LARGE SCALE GENOMIC DNA]</scope>
    <source>
        <strain evidence="9 10">ATCC 25954</strain>
    </source>
</reference>
<evidence type="ECO:0000313" key="9">
    <source>
        <dbReference type="EMBL" id="EJZ05122.1"/>
    </source>
</evidence>
<comment type="subcellular location">
    <subcellularLocation>
        <location evidence="1">Membrane</location>
        <topology evidence="1">Multi-pass membrane protein</topology>
    </subcellularLocation>
</comment>
<feature type="transmembrane region" description="Helical" evidence="8">
    <location>
        <begin position="303"/>
        <end position="326"/>
    </location>
</feature>
<feature type="transmembrane region" description="Helical" evidence="8">
    <location>
        <begin position="347"/>
        <end position="363"/>
    </location>
</feature>
<comment type="caution">
    <text evidence="9">The sequence shown here is derived from an EMBL/GenBank/DDBJ whole genome shotgun (WGS) entry which is preliminary data.</text>
</comment>
<dbReference type="HOGENOM" id="CLU_026016_3_0_11"/>
<sequence>MWLVERDLPWSNKAMSQATSSDPLAADVFVGRRPTGAGDLSVETHGIAPIPADHRYGSAGRLFTVWFAPQVNMTGVFTGTLAIVLGLGFWLGLLAMVIGTLLGALVVGYLSTWGPRTGAGQLPNARMAFGGTVVVPASLQWVSSIAWDALVGLFGGEALSALLGIPFWAAVAIVLGVQGVVGFFGYELIHRVQAVLTVVLFVMFVVFTVKIVAGNEIVVPATVSGPDLAGAFVLEVTIAFSLAISWAPYAADFSRYLPADVSAARVFGCTAAGIALGYVFVQGVGIAAAGVVGEHTIDGVSTVMGGGILGGLALLVIAVASVGSGVMNDYSGSLALQTLGVRVRRPVSAVIVTVLAFALVLWLHGADTATRFTDVLLLVSYWIPAFVAVVVVDWRYRTARRRTLDPATETTDRRDAVAALVVFVLSYAAAVPFMNTSLFQGPVAAAWHGADLAYFVNLAVAAVLYGGYRALRRRSAPDRFGSPSSGY</sequence>
<dbReference type="PANTHER" id="PTHR31806:SF1">
    <property type="entry name" value="PURINE-CYTOSINE PERMEASE FCY2-RELATED"/>
    <property type="match status" value="1"/>
</dbReference>
<evidence type="ECO:0000256" key="8">
    <source>
        <dbReference type="SAM" id="Phobius"/>
    </source>
</evidence>
<keyword evidence="6 7" id="KW-0472">Membrane</keyword>
<evidence type="ECO:0000256" key="1">
    <source>
        <dbReference type="ARBA" id="ARBA00004141"/>
    </source>
</evidence>
<feature type="transmembrane region" description="Helical" evidence="8">
    <location>
        <begin position="81"/>
        <end position="107"/>
    </location>
</feature>
<feature type="transmembrane region" description="Helical" evidence="8">
    <location>
        <begin position="167"/>
        <end position="186"/>
    </location>
</feature>
<evidence type="ECO:0000256" key="6">
    <source>
        <dbReference type="ARBA" id="ARBA00023136"/>
    </source>
</evidence>
<dbReference type="PANTHER" id="PTHR31806">
    <property type="entry name" value="PURINE-CYTOSINE PERMEASE FCY2-RELATED"/>
    <property type="match status" value="1"/>
</dbReference>
<dbReference type="Pfam" id="PF02133">
    <property type="entry name" value="Transp_cyt_pur"/>
    <property type="match status" value="1"/>
</dbReference>
<dbReference type="EMBL" id="ALQA01000089">
    <property type="protein sequence ID" value="EJZ05122.1"/>
    <property type="molecule type" value="Genomic_DNA"/>
</dbReference>
<feature type="transmembrane region" description="Helical" evidence="8">
    <location>
        <begin position="193"/>
        <end position="213"/>
    </location>
</feature>
<feature type="transmembrane region" description="Helical" evidence="8">
    <location>
        <begin position="228"/>
        <end position="251"/>
    </location>
</feature>
<comment type="similarity">
    <text evidence="2 7">Belongs to the purine-cytosine permease (2.A.39) family.</text>
</comment>
<feature type="transmembrane region" description="Helical" evidence="8">
    <location>
        <begin position="416"/>
        <end position="434"/>
    </location>
</feature>
<keyword evidence="10" id="KW-1185">Reference proteome</keyword>
<evidence type="ECO:0000256" key="2">
    <source>
        <dbReference type="ARBA" id="ARBA00008974"/>
    </source>
</evidence>
<evidence type="ECO:0000256" key="5">
    <source>
        <dbReference type="ARBA" id="ARBA00022989"/>
    </source>
</evidence>
<keyword evidence="3 7" id="KW-0813">Transport</keyword>
<dbReference type="InterPro" id="IPR026030">
    <property type="entry name" value="Pur-cyt_permease_Fcy2/21/22"/>
</dbReference>
<dbReference type="InterPro" id="IPR001248">
    <property type="entry name" value="Pur-cyt_permease"/>
</dbReference>
<keyword evidence="4 8" id="KW-0812">Transmembrane</keyword>
<evidence type="ECO:0000256" key="3">
    <source>
        <dbReference type="ARBA" id="ARBA00022448"/>
    </source>
</evidence>
<dbReference type="eggNOG" id="COG1457">
    <property type="taxonomic scope" value="Bacteria"/>
</dbReference>
<evidence type="ECO:0000256" key="7">
    <source>
        <dbReference type="PIRNR" id="PIRNR002744"/>
    </source>
</evidence>
<proteinExistence type="inferred from homology"/>
<evidence type="ECO:0000313" key="10">
    <source>
        <dbReference type="Proteomes" id="UP000006072"/>
    </source>
</evidence>
<feature type="transmembrane region" description="Helical" evidence="8">
    <location>
        <begin position="263"/>
        <end position="291"/>
    </location>
</feature>
<organism evidence="9 10">
    <name type="scientific">Mycolicibacterium vaccae ATCC 25954</name>
    <dbReference type="NCBI Taxonomy" id="1194972"/>
    <lineage>
        <taxon>Bacteria</taxon>
        <taxon>Bacillati</taxon>
        <taxon>Actinomycetota</taxon>
        <taxon>Actinomycetes</taxon>
        <taxon>Mycobacteriales</taxon>
        <taxon>Mycobacteriaceae</taxon>
        <taxon>Mycolicibacterium</taxon>
    </lineage>
</organism>
<keyword evidence="5 8" id="KW-1133">Transmembrane helix</keyword>
<dbReference type="GO" id="GO:0022857">
    <property type="term" value="F:transmembrane transporter activity"/>
    <property type="evidence" value="ECO:0007669"/>
    <property type="project" value="InterPro"/>
</dbReference>
<feature type="transmembrane region" description="Helical" evidence="8">
    <location>
        <begin position="128"/>
        <end position="147"/>
    </location>
</feature>
<protein>
    <submittedName>
        <fullName evidence="9">Cytosine/purines uracil thiamine allantoin permease</fullName>
    </submittedName>
</protein>
<dbReference type="AlphaFoldDB" id="K0UCX5"/>
<name>K0UCX5_MYCVA</name>
<dbReference type="PIRSF" id="PIRSF002744">
    <property type="entry name" value="Pur-cyt_permease"/>
    <property type="match status" value="1"/>
</dbReference>